<feature type="compositionally biased region" description="Acidic residues" evidence="1">
    <location>
        <begin position="65"/>
        <end position="74"/>
    </location>
</feature>
<dbReference type="RefSeq" id="WP_069204906.1">
    <property type="nucleotide sequence ID" value="NZ_CP014168.1"/>
</dbReference>
<name>A0A1B3ZA84_9SPHN</name>
<dbReference type="AlphaFoldDB" id="A0A1B3ZA84"/>
<proteinExistence type="predicted"/>
<feature type="region of interest" description="Disordered" evidence="1">
    <location>
        <begin position="50"/>
        <end position="74"/>
    </location>
</feature>
<dbReference type="OrthoDB" id="7406309at2"/>
<gene>
    <name evidence="2" type="ORF">AWL63_10570</name>
</gene>
<evidence type="ECO:0000313" key="3">
    <source>
        <dbReference type="Proteomes" id="UP000094256"/>
    </source>
</evidence>
<protein>
    <submittedName>
        <fullName evidence="2">Uncharacterized protein</fullName>
    </submittedName>
</protein>
<dbReference type="Proteomes" id="UP000094256">
    <property type="component" value="Chromosome"/>
</dbReference>
<keyword evidence="3" id="KW-1185">Reference proteome</keyword>
<evidence type="ECO:0000256" key="1">
    <source>
        <dbReference type="SAM" id="MobiDB-lite"/>
    </source>
</evidence>
<organism evidence="2 3">
    <name type="scientific">Sphingomonas panacis</name>
    <dbReference type="NCBI Taxonomy" id="1560345"/>
    <lineage>
        <taxon>Bacteria</taxon>
        <taxon>Pseudomonadati</taxon>
        <taxon>Pseudomonadota</taxon>
        <taxon>Alphaproteobacteria</taxon>
        <taxon>Sphingomonadales</taxon>
        <taxon>Sphingomonadaceae</taxon>
        <taxon>Sphingomonas</taxon>
    </lineage>
</organism>
<accession>A0A1B3ZA84</accession>
<reference evidence="2 3" key="1">
    <citation type="submission" date="2016-01" db="EMBL/GenBank/DDBJ databases">
        <title>Complete genome and mega plasmid sequence of Sphingomonas panacis DCY99 elicits systemic resistance in rice to Xanthomonas oryzae.</title>
        <authorList>
            <person name="Kim Y.J."/>
            <person name="Yang D.C."/>
            <person name="Sing P."/>
        </authorList>
    </citation>
    <scope>NUCLEOTIDE SEQUENCE [LARGE SCALE GENOMIC DNA]</scope>
    <source>
        <strain evidence="2 3">DCY99</strain>
    </source>
</reference>
<evidence type="ECO:0000313" key="2">
    <source>
        <dbReference type="EMBL" id="AOH84344.1"/>
    </source>
</evidence>
<sequence length="74" mass="7836">MDINYLLGREQVSLHNALVARSAPARIAHEGLAIAYGKLLSATTFPHRRMPGSEALSAPAQESGCWEDDGGTAS</sequence>
<dbReference type="EMBL" id="CP014168">
    <property type="protein sequence ID" value="AOH84344.1"/>
    <property type="molecule type" value="Genomic_DNA"/>
</dbReference>
<dbReference type="KEGG" id="span:AWL63_10570"/>